<dbReference type="Proteomes" id="UP000436088">
    <property type="component" value="Unassembled WGS sequence"/>
</dbReference>
<dbReference type="PANTHER" id="PTHR47723:SF22">
    <property type="entry name" value="RNASE H TYPE-1 DOMAIN-CONTAINING PROTEIN"/>
    <property type="match status" value="1"/>
</dbReference>
<reference evidence="2" key="1">
    <citation type="submission" date="2019-09" db="EMBL/GenBank/DDBJ databases">
        <title>Draft genome information of white flower Hibiscus syriacus.</title>
        <authorList>
            <person name="Kim Y.-M."/>
        </authorList>
    </citation>
    <scope>NUCLEOTIDE SEQUENCE [LARGE SCALE GENOMIC DNA]</scope>
    <source>
        <strain evidence="2">YM2019G1</strain>
    </source>
</reference>
<evidence type="ECO:0000313" key="3">
    <source>
        <dbReference type="Proteomes" id="UP000436088"/>
    </source>
</evidence>
<dbReference type="InterPro" id="IPR002156">
    <property type="entry name" value="RNaseH_domain"/>
</dbReference>
<sequence length="335" mass="36844">MVRWTSSGKEGAGPGPPIMVELLAVKAGLLLFVESGWSSRGRLILENDCANAFDWIKNPGSCTAVLESLVKDIVSIVLDRNVIVWNIQRSANWETDELAKLGIGITPFKVESLVWRVLQCRVPVRSELRKRGVALPDISFPFCLLFPETIQHLFFSCAVSWKVWGTFFAMWGISTAFPSDPIGYAKSFESWLSPSRGFLKFNVNGAMQVDGSKGGIGGILRDQDGNLIMSFSAPIGSGSSVQAEILAIDFAIKLFMDSRWFKAYRLIVESDCAVVVNWLSNPSTILSEWASLLHPIIASLFQEKNLVNHISRRCNSLADQRAKQASGLASAVVEA</sequence>
<feature type="domain" description="RNase H type-1" evidence="1">
    <location>
        <begin position="201"/>
        <end position="327"/>
    </location>
</feature>
<dbReference type="InterPro" id="IPR026960">
    <property type="entry name" value="RVT-Znf"/>
</dbReference>
<dbReference type="Pfam" id="PF13966">
    <property type="entry name" value="zf-RVT"/>
    <property type="match status" value="1"/>
</dbReference>
<dbReference type="InterPro" id="IPR044730">
    <property type="entry name" value="RNase_H-like_dom_plant"/>
</dbReference>
<keyword evidence="3" id="KW-1185">Reference proteome</keyword>
<dbReference type="CDD" id="cd06222">
    <property type="entry name" value="RNase_H_like"/>
    <property type="match status" value="2"/>
</dbReference>
<dbReference type="InterPro" id="IPR053151">
    <property type="entry name" value="RNase_H-like"/>
</dbReference>
<dbReference type="GO" id="GO:0003676">
    <property type="term" value="F:nucleic acid binding"/>
    <property type="evidence" value="ECO:0007669"/>
    <property type="project" value="InterPro"/>
</dbReference>
<dbReference type="PROSITE" id="PS50879">
    <property type="entry name" value="RNASE_H_1"/>
    <property type="match status" value="1"/>
</dbReference>
<dbReference type="SUPFAM" id="SSF53098">
    <property type="entry name" value="Ribonuclease H-like"/>
    <property type="match status" value="1"/>
</dbReference>
<proteinExistence type="predicted"/>
<dbReference type="InterPro" id="IPR036397">
    <property type="entry name" value="RNaseH_sf"/>
</dbReference>
<comment type="caution">
    <text evidence="2">The sequence shown here is derived from an EMBL/GenBank/DDBJ whole genome shotgun (WGS) entry which is preliminary data.</text>
</comment>
<dbReference type="Gene3D" id="3.30.420.10">
    <property type="entry name" value="Ribonuclease H-like superfamily/Ribonuclease H"/>
    <property type="match status" value="1"/>
</dbReference>
<evidence type="ECO:0000259" key="1">
    <source>
        <dbReference type="PROSITE" id="PS50879"/>
    </source>
</evidence>
<evidence type="ECO:0000313" key="2">
    <source>
        <dbReference type="EMBL" id="KAE8692380.1"/>
    </source>
</evidence>
<dbReference type="Pfam" id="PF13456">
    <property type="entry name" value="RVT_3"/>
    <property type="match status" value="1"/>
</dbReference>
<accession>A0A6A2ZL18</accession>
<dbReference type="InterPro" id="IPR012337">
    <property type="entry name" value="RNaseH-like_sf"/>
</dbReference>
<protein>
    <recommendedName>
        <fullName evidence="1">RNase H type-1 domain-containing protein</fullName>
    </recommendedName>
</protein>
<dbReference type="AlphaFoldDB" id="A0A6A2ZL18"/>
<dbReference type="EMBL" id="VEPZ02001136">
    <property type="protein sequence ID" value="KAE8692380.1"/>
    <property type="molecule type" value="Genomic_DNA"/>
</dbReference>
<organism evidence="2 3">
    <name type="scientific">Hibiscus syriacus</name>
    <name type="common">Rose of Sharon</name>
    <dbReference type="NCBI Taxonomy" id="106335"/>
    <lineage>
        <taxon>Eukaryota</taxon>
        <taxon>Viridiplantae</taxon>
        <taxon>Streptophyta</taxon>
        <taxon>Embryophyta</taxon>
        <taxon>Tracheophyta</taxon>
        <taxon>Spermatophyta</taxon>
        <taxon>Magnoliopsida</taxon>
        <taxon>eudicotyledons</taxon>
        <taxon>Gunneridae</taxon>
        <taxon>Pentapetalae</taxon>
        <taxon>rosids</taxon>
        <taxon>malvids</taxon>
        <taxon>Malvales</taxon>
        <taxon>Malvaceae</taxon>
        <taxon>Malvoideae</taxon>
        <taxon>Hibiscus</taxon>
    </lineage>
</organism>
<name>A0A6A2ZL18_HIBSY</name>
<dbReference type="GO" id="GO:0004523">
    <property type="term" value="F:RNA-DNA hybrid ribonuclease activity"/>
    <property type="evidence" value="ECO:0007669"/>
    <property type="project" value="InterPro"/>
</dbReference>
<dbReference type="PANTHER" id="PTHR47723">
    <property type="entry name" value="OS05G0353850 PROTEIN"/>
    <property type="match status" value="1"/>
</dbReference>
<gene>
    <name evidence="2" type="ORF">F3Y22_tig00110840pilonHSYRG00213</name>
</gene>